<sequence>MRNARAPLSISTSYAAARICLVENTDIFFRAPRHPRETTMAAQYGFKLPPGNLAFSRHRYDLIIQSCEARPPWHDDKNPLHRQPACGNGLVSLSQQIVA</sequence>
<reference evidence="1 2" key="1">
    <citation type="submission" date="2020-08" db="EMBL/GenBank/DDBJ databases">
        <title>Genomic Encyclopedia of Type Strains, Phase IV (KMG-IV): sequencing the most valuable type-strain genomes for metagenomic binning, comparative biology and taxonomic classification.</title>
        <authorList>
            <person name="Goeker M."/>
        </authorList>
    </citation>
    <scope>NUCLEOTIDE SEQUENCE [LARGE SCALE GENOMIC DNA]</scope>
    <source>
        <strain evidence="1 2">DSM 10368</strain>
    </source>
</reference>
<dbReference type="Proteomes" id="UP000577697">
    <property type="component" value="Unassembled WGS sequence"/>
</dbReference>
<evidence type="ECO:0000313" key="2">
    <source>
        <dbReference type="Proteomes" id="UP000577697"/>
    </source>
</evidence>
<organism evidence="1 2">
    <name type="scientific">Aminobacter aminovorans</name>
    <name type="common">Chelatobacter heintzii</name>
    <dbReference type="NCBI Taxonomy" id="83263"/>
    <lineage>
        <taxon>Bacteria</taxon>
        <taxon>Pseudomonadati</taxon>
        <taxon>Pseudomonadota</taxon>
        <taxon>Alphaproteobacteria</taxon>
        <taxon>Hyphomicrobiales</taxon>
        <taxon>Phyllobacteriaceae</taxon>
        <taxon>Aminobacter</taxon>
    </lineage>
</organism>
<gene>
    <name evidence="1" type="ORF">FHS67_005513</name>
</gene>
<accession>A0ABR6HF54</accession>
<dbReference type="EMBL" id="JACICB010000026">
    <property type="protein sequence ID" value="MBB3709165.1"/>
    <property type="molecule type" value="Genomic_DNA"/>
</dbReference>
<comment type="caution">
    <text evidence="1">The sequence shown here is derived from an EMBL/GenBank/DDBJ whole genome shotgun (WGS) entry which is preliminary data.</text>
</comment>
<evidence type="ECO:0000313" key="1">
    <source>
        <dbReference type="EMBL" id="MBB3709165.1"/>
    </source>
</evidence>
<keyword evidence="2" id="KW-1185">Reference proteome</keyword>
<dbReference type="RefSeq" id="WP_157096950.1">
    <property type="nucleotide sequence ID" value="NZ_CP015005.1"/>
</dbReference>
<protein>
    <submittedName>
        <fullName evidence="1">Uncharacterized protein</fullName>
    </submittedName>
</protein>
<name>A0ABR6HF54_AMIAI</name>
<proteinExistence type="predicted"/>